<name>A0A8T0Z871_9STRA</name>
<evidence type="ECO:0000313" key="3">
    <source>
        <dbReference type="Proteomes" id="UP000735874"/>
    </source>
</evidence>
<dbReference type="VEuPathDB" id="FungiDB:PC110_g8971"/>
<evidence type="ECO:0000256" key="1">
    <source>
        <dbReference type="SAM" id="MobiDB-lite"/>
    </source>
</evidence>
<organism evidence="2 3">
    <name type="scientific">Phytophthora cactorum</name>
    <dbReference type="NCBI Taxonomy" id="29920"/>
    <lineage>
        <taxon>Eukaryota</taxon>
        <taxon>Sar</taxon>
        <taxon>Stramenopiles</taxon>
        <taxon>Oomycota</taxon>
        <taxon>Peronosporomycetes</taxon>
        <taxon>Peronosporales</taxon>
        <taxon>Peronosporaceae</taxon>
        <taxon>Phytophthora</taxon>
    </lineage>
</organism>
<reference evidence="2" key="1">
    <citation type="submission" date="2018-10" db="EMBL/GenBank/DDBJ databases">
        <title>Effector identification in a new, highly contiguous assembly of the strawberry crown rot pathogen Phytophthora cactorum.</title>
        <authorList>
            <person name="Armitage A.D."/>
            <person name="Nellist C.F."/>
            <person name="Bates H."/>
            <person name="Vickerstaff R.J."/>
            <person name="Harrison R.J."/>
        </authorList>
    </citation>
    <scope>NUCLEOTIDE SEQUENCE</scope>
    <source>
        <strain evidence="2">15-7</strain>
    </source>
</reference>
<protein>
    <submittedName>
        <fullName evidence="2">Uncharacterized protein</fullName>
    </submittedName>
</protein>
<comment type="caution">
    <text evidence="2">The sequence shown here is derived from an EMBL/GenBank/DDBJ whole genome shotgun (WGS) entry which is preliminary data.</text>
</comment>
<accession>A0A8T0Z871</accession>
<feature type="compositionally biased region" description="Basic and acidic residues" evidence="1">
    <location>
        <begin position="26"/>
        <end position="39"/>
    </location>
</feature>
<dbReference type="EMBL" id="RCMG01000252">
    <property type="protein sequence ID" value="KAG2858442.1"/>
    <property type="molecule type" value="Genomic_DNA"/>
</dbReference>
<evidence type="ECO:0000313" key="2">
    <source>
        <dbReference type="EMBL" id="KAG2858442.1"/>
    </source>
</evidence>
<sequence length="348" mass="39408">MTERPVITKYRRKHPHTQPALNQRARIGDGNDGPTKETRCSAGSTESSDDKTDLLKHLDEGRQRELACWNKEHQHRAQESADDSTVDVIMEGPDLPDDDPVDGTQPNKDATAAQVFVAEWKKWLQQLQRASTAQEASRKSAGIRPEVAKVATVESKTEDDCDEDDLLLHLDVERRKELNRISQRRSRANAKIDCEKNRTDSFDNELSAEERVECMRLLRRALGPEGLVECVYVVCDRLVLRAASRRVNDNDKEYLKLMKKNLTVDTAKLPTALLDLYRAPACLSTLDSVLVSPHEIKMYKDEDVNQRAWISICEACDRLIRRGELPKFAIAMDFCGVTSAAPERLDNP</sequence>
<proteinExistence type="predicted"/>
<gene>
    <name evidence="2" type="ORF">PC113_g9818</name>
</gene>
<feature type="region of interest" description="Disordered" evidence="1">
    <location>
        <begin position="1"/>
        <end position="54"/>
    </location>
</feature>
<dbReference type="AlphaFoldDB" id="A0A8T0Z871"/>
<dbReference type="Proteomes" id="UP000735874">
    <property type="component" value="Unassembled WGS sequence"/>
</dbReference>